<dbReference type="PANTHER" id="PTHR11439:SF467">
    <property type="entry name" value="INTEGRASE CATALYTIC DOMAIN-CONTAINING PROTEIN"/>
    <property type="match status" value="1"/>
</dbReference>
<accession>A0AAP0BL07</accession>
<gene>
    <name evidence="2" type="ORF">KSP39_PZI009681</name>
</gene>
<sequence length="280" mass="31289">MSTTKSVGTPLGGHFKLGSKQCPSSKKKKDEMQNVLYASAVGSLMYAMVCTRLDLSYVVGVVSRFLSNPDKEHWAAVKWILIYLRGLSKMCLRFGCDQPVLETFTNADMAGDVDSRKFTLGYLITYAGGAVSWKSRLHKCVVLSTTEVEYITTTKACKETLWMKKFLQELGQVQDKYVLHCDSQSVIHLSKNSSFHARSKHIDVRYHWICDVLETKAVQIEKVHTVDNGSNMMTMTIPKDKLEACLSRTGMVDPSTKLGGGVCLVSPSYVEVDLTWSSFK</sequence>
<name>A0AAP0BL07_9ASPA</name>
<reference evidence="2 3" key="1">
    <citation type="journal article" date="2022" name="Nat. Plants">
        <title>Genomes of leafy and leafless Platanthera orchids illuminate the evolution of mycoheterotrophy.</title>
        <authorList>
            <person name="Li M.H."/>
            <person name="Liu K.W."/>
            <person name="Li Z."/>
            <person name="Lu H.C."/>
            <person name="Ye Q.L."/>
            <person name="Zhang D."/>
            <person name="Wang J.Y."/>
            <person name="Li Y.F."/>
            <person name="Zhong Z.M."/>
            <person name="Liu X."/>
            <person name="Yu X."/>
            <person name="Liu D.K."/>
            <person name="Tu X.D."/>
            <person name="Liu B."/>
            <person name="Hao Y."/>
            <person name="Liao X.Y."/>
            <person name="Jiang Y.T."/>
            <person name="Sun W.H."/>
            <person name="Chen J."/>
            <person name="Chen Y.Q."/>
            <person name="Ai Y."/>
            <person name="Zhai J.W."/>
            <person name="Wu S.S."/>
            <person name="Zhou Z."/>
            <person name="Hsiao Y.Y."/>
            <person name="Wu W.L."/>
            <person name="Chen Y.Y."/>
            <person name="Lin Y.F."/>
            <person name="Hsu J.L."/>
            <person name="Li C.Y."/>
            <person name="Wang Z.W."/>
            <person name="Zhao X."/>
            <person name="Zhong W.Y."/>
            <person name="Ma X.K."/>
            <person name="Ma L."/>
            <person name="Huang J."/>
            <person name="Chen G.Z."/>
            <person name="Huang M.Z."/>
            <person name="Huang L."/>
            <person name="Peng D.H."/>
            <person name="Luo Y.B."/>
            <person name="Zou S.Q."/>
            <person name="Chen S.P."/>
            <person name="Lan S."/>
            <person name="Tsai W.C."/>
            <person name="Van de Peer Y."/>
            <person name="Liu Z.J."/>
        </authorList>
    </citation>
    <scope>NUCLEOTIDE SEQUENCE [LARGE SCALE GENOMIC DNA]</scope>
    <source>
        <strain evidence="2">Lor287</strain>
    </source>
</reference>
<proteinExistence type="predicted"/>
<comment type="caution">
    <text evidence="2">The sequence shown here is derived from an EMBL/GenBank/DDBJ whole genome shotgun (WGS) entry which is preliminary data.</text>
</comment>
<dbReference type="AlphaFoldDB" id="A0AAP0BL07"/>
<dbReference type="PANTHER" id="PTHR11439">
    <property type="entry name" value="GAG-POL-RELATED RETROTRANSPOSON"/>
    <property type="match status" value="1"/>
</dbReference>
<evidence type="ECO:0000313" key="2">
    <source>
        <dbReference type="EMBL" id="KAK8943107.1"/>
    </source>
</evidence>
<dbReference type="EMBL" id="JBBWWQ010000007">
    <property type="protein sequence ID" value="KAK8943107.1"/>
    <property type="molecule type" value="Genomic_DNA"/>
</dbReference>
<evidence type="ECO:0000313" key="3">
    <source>
        <dbReference type="Proteomes" id="UP001418222"/>
    </source>
</evidence>
<evidence type="ECO:0000256" key="1">
    <source>
        <dbReference type="SAM" id="MobiDB-lite"/>
    </source>
</evidence>
<evidence type="ECO:0008006" key="4">
    <source>
        <dbReference type="Google" id="ProtNLM"/>
    </source>
</evidence>
<feature type="region of interest" description="Disordered" evidence="1">
    <location>
        <begin position="1"/>
        <end position="26"/>
    </location>
</feature>
<dbReference type="Proteomes" id="UP001418222">
    <property type="component" value="Unassembled WGS sequence"/>
</dbReference>
<protein>
    <recommendedName>
        <fullName evidence="4">Retrovirus-related Pol polyprotein from transposon TNT 1-94</fullName>
    </recommendedName>
</protein>
<dbReference type="CDD" id="cd09272">
    <property type="entry name" value="RNase_HI_RT_Ty1"/>
    <property type="match status" value="1"/>
</dbReference>
<keyword evidence="3" id="KW-1185">Reference proteome</keyword>
<organism evidence="2 3">
    <name type="scientific">Platanthera zijinensis</name>
    <dbReference type="NCBI Taxonomy" id="2320716"/>
    <lineage>
        <taxon>Eukaryota</taxon>
        <taxon>Viridiplantae</taxon>
        <taxon>Streptophyta</taxon>
        <taxon>Embryophyta</taxon>
        <taxon>Tracheophyta</taxon>
        <taxon>Spermatophyta</taxon>
        <taxon>Magnoliopsida</taxon>
        <taxon>Liliopsida</taxon>
        <taxon>Asparagales</taxon>
        <taxon>Orchidaceae</taxon>
        <taxon>Orchidoideae</taxon>
        <taxon>Orchideae</taxon>
        <taxon>Orchidinae</taxon>
        <taxon>Platanthera</taxon>
    </lineage>
</organism>